<dbReference type="EMBL" id="RYFC01000003">
    <property type="protein sequence ID" value="RTZ46836.1"/>
    <property type="molecule type" value="Genomic_DNA"/>
</dbReference>
<accession>A0A3S0NLW5</accession>
<proteinExistence type="predicted"/>
<protein>
    <submittedName>
        <fullName evidence="1">Uncharacterized protein</fullName>
    </submittedName>
</protein>
<reference evidence="1 2" key="1">
    <citation type="submission" date="2018-12" db="EMBL/GenBank/DDBJ databases">
        <title>Draft Genome Sequence of Chryseobacterium arthrosphaerae strain ED882-96 Isolated from the Blood of a Patient with Liver Cirrhosis in Taiwan.</title>
        <authorList>
            <person name="Lin J.-N."/>
            <person name="Lai C.-H."/>
            <person name="Yang C.-H."/>
            <person name="Huang Y.-H."/>
        </authorList>
    </citation>
    <scope>NUCLEOTIDE SEQUENCE [LARGE SCALE GENOMIC DNA]</scope>
    <source>
        <strain evidence="1 2">ED882-96</strain>
    </source>
</reference>
<gene>
    <name evidence="1" type="ORF">EJ377_17970</name>
</gene>
<name>A0A3S0NLW5_9FLAO</name>
<sequence>MFPIWWYSLPAILKDI</sequence>
<comment type="caution">
    <text evidence="1">The sequence shown here is derived from an EMBL/GenBank/DDBJ whole genome shotgun (WGS) entry which is preliminary data.</text>
</comment>
<dbReference type="Proteomes" id="UP000276953">
    <property type="component" value="Unassembled WGS sequence"/>
</dbReference>
<dbReference type="AlphaFoldDB" id="A0A3S0NLW5"/>
<organism evidence="1 2">
    <name type="scientific">Chryseobacterium arthrosphaerae</name>
    <dbReference type="NCBI Taxonomy" id="651561"/>
    <lineage>
        <taxon>Bacteria</taxon>
        <taxon>Pseudomonadati</taxon>
        <taxon>Bacteroidota</taxon>
        <taxon>Flavobacteriia</taxon>
        <taxon>Flavobacteriales</taxon>
        <taxon>Weeksellaceae</taxon>
        <taxon>Chryseobacterium group</taxon>
        <taxon>Chryseobacterium</taxon>
    </lineage>
</organism>
<evidence type="ECO:0000313" key="1">
    <source>
        <dbReference type="EMBL" id="RTZ46836.1"/>
    </source>
</evidence>
<evidence type="ECO:0000313" key="2">
    <source>
        <dbReference type="Proteomes" id="UP000276953"/>
    </source>
</evidence>